<evidence type="ECO:0000313" key="2">
    <source>
        <dbReference type="EMBL" id="GBB84310.1"/>
    </source>
</evidence>
<dbReference type="EMBL" id="BLAL01000266">
    <property type="protein sequence ID" value="GES98305.1"/>
    <property type="molecule type" value="Genomic_DNA"/>
</dbReference>
<dbReference type="Proteomes" id="UP000615446">
    <property type="component" value="Unassembled WGS sequence"/>
</dbReference>
<evidence type="ECO:0000313" key="3">
    <source>
        <dbReference type="EMBL" id="GES98305.1"/>
    </source>
</evidence>
<dbReference type="EMBL" id="BEXD01000105">
    <property type="protein sequence ID" value="GBB84310.1"/>
    <property type="molecule type" value="Genomic_DNA"/>
</dbReference>
<feature type="region of interest" description="Disordered" evidence="1">
    <location>
        <begin position="114"/>
        <end position="184"/>
    </location>
</feature>
<comment type="caution">
    <text evidence="2">The sequence shown here is derived from an EMBL/GenBank/DDBJ whole genome shotgun (WGS) entry which is preliminary data.</text>
</comment>
<gene>
    <name evidence="3" type="ORF">RCL2_002486000</name>
    <name evidence="2" type="ORF">RclHR1_10920005</name>
</gene>
<dbReference type="AlphaFoldDB" id="A0A2Z6Q2W9"/>
<evidence type="ECO:0000313" key="4">
    <source>
        <dbReference type="Proteomes" id="UP000247702"/>
    </source>
</evidence>
<sequence length="210" mass="24794">MIDRLEKRWKMWEQPLHLLSYLLHPKYRMEQFNNSVSNINYLEFGKWLMYYYCAWSGKEPKCILSEFNDFRLAQYPFDLNTYRQFNNDIWLIIFNPLITESTIDDLNVDQDPGNLDSIYNPADNLPTEENNSEESDDEANEAGEPENKFGEYLQGWVEEKNAESNEDSDEDNDSTDNNTANIHDVTHPAIDVNAKWELKTLFKDNINLPF</sequence>
<organism evidence="2 4">
    <name type="scientific">Rhizophagus clarus</name>
    <dbReference type="NCBI Taxonomy" id="94130"/>
    <lineage>
        <taxon>Eukaryota</taxon>
        <taxon>Fungi</taxon>
        <taxon>Fungi incertae sedis</taxon>
        <taxon>Mucoromycota</taxon>
        <taxon>Glomeromycotina</taxon>
        <taxon>Glomeromycetes</taxon>
        <taxon>Glomerales</taxon>
        <taxon>Glomeraceae</taxon>
        <taxon>Rhizophagus</taxon>
    </lineage>
</organism>
<dbReference type="OrthoDB" id="2431171at2759"/>
<feature type="compositionally biased region" description="Acidic residues" evidence="1">
    <location>
        <begin position="130"/>
        <end position="144"/>
    </location>
</feature>
<proteinExistence type="predicted"/>
<reference evidence="3" key="2">
    <citation type="submission" date="2019-10" db="EMBL/GenBank/DDBJ databases">
        <title>Conservation and host-specific expression of non-tandemly repeated heterogenous ribosome RNA gene in arbuscular mycorrhizal fungi.</title>
        <authorList>
            <person name="Maeda T."/>
            <person name="Kobayashi Y."/>
            <person name="Nakagawa T."/>
            <person name="Ezawa T."/>
            <person name="Yamaguchi K."/>
            <person name="Bino T."/>
            <person name="Nishimoto Y."/>
            <person name="Shigenobu S."/>
            <person name="Kawaguchi M."/>
        </authorList>
    </citation>
    <scope>NUCLEOTIDE SEQUENCE</scope>
    <source>
        <strain evidence="3">HR1</strain>
    </source>
</reference>
<reference evidence="2 4" key="1">
    <citation type="submission" date="2017-11" db="EMBL/GenBank/DDBJ databases">
        <title>The genome of Rhizophagus clarus HR1 reveals common genetic basis of auxotrophy among arbuscular mycorrhizal fungi.</title>
        <authorList>
            <person name="Kobayashi Y."/>
        </authorList>
    </citation>
    <scope>NUCLEOTIDE SEQUENCE [LARGE SCALE GENOMIC DNA]</scope>
    <source>
        <strain evidence="2 4">HR1</strain>
    </source>
</reference>
<name>A0A2Z6Q2W9_9GLOM</name>
<feature type="compositionally biased region" description="Acidic residues" evidence="1">
    <location>
        <begin position="164"/>
        <end position="174"/>
    </location>
</feature>
<protein>
    <submittedName>
        <fullName evidence="3">Ribonuclease H-like domain-containing protein</fullName>
    </submittedName>
</protein>
<dbReference type="Proteomes" id="UP000247702">
    <property type="component" value="Unassembled WGS sequence"/>
</dbReference>
<evidence type="ECO:0000256" key="1">
    <source>
        <dbReference type="SAM" id="MobiDB-lite"/>
    </source>
</evidence>
<accession>A0A2Z6Q2W9</accession>
<keyword evidence="4" id="KW-1185">Reference proteome</keyword>